<gene>
    <name evidence="3" type="ORF">M9Y10_017116</name>
</gene>
<evidence type="ECO:0000313" key="3">
    <source>
        <dbReference type="EMBL" id="KAK8853555.1"/>
    </source>
</evidence>
<organism evidence="3 4">
    <name type="scientific">Tritrichomonas musculus</name>
    <dbReference type="NCBI Taxonomy" id="1915356"/>
    <lineage>
        <taxon>Eukaryota</taxon>
        <taxon>Metamonada</taxon>
        <taxon>Parabasalia</taxon>
        <taxon>Tritrichomonadida</taxon>
        <taxon>Tritrichomonadidae</taxon>
        <taxon>Tritrichomonas</taxon>
    </lineage>
</organism>
<feature type="compositionally biased region" description="Low complexity" evidence="2">
    <location>
        <begin position="2730"/>
        <end position="2741"/>
    </location>
</feature>
<reference evidence="3 4" key="1">
    <citation type="submission" date="2024-04" db="EMBL/GenBank/DDBJ databases">
        <title>Tritrichomonas musculus Genome.</title>
        <authorList>
            <person name="Alves-Ferreira E."/>
            <person name="Grigg M."/>
            <person name="Lorenzi H."/>
            <person name="Galac M."/>
        </authorList>
    </citation>
    <scope>NUCLEOTIDE SEQUENCE [LARGE SCALE GENOMIC DNA]</scope>
    <source>
        <strain evidence="3 4">EAF2021</strain>
    </source>
</reference>
<protein>
    <submittedName>
        <fullName evidence="3">Uncharacterized protein</fullName>
    </submittedName>
</protein>
<feature type="compositionally biased region" description="Acidic residues" evidence="2">
    <location>
        <begin position="2811"/>
        <end position="2822"/>
    </location>
</feature>
<name>A0ABR2HV80_9EUKA</name>
<feature type="compositionally biased region" description="Gly residues" evidence="2">
    <location>
        <begin position="2641"/>
        <end position="2655"/>
    </location>
</feature>
<comment type="caution">
    <text evidence="3">The sequence shown here is derived from an EMBL/GenBank/DDBJ whole genome shotgun (WGS) entry which is preliminary data.</text>
</comment>
<sequence>MTSTIIDGLKTFIVTNCRNRIQDMENGYKKMKDNKTQFSASGEILFLRYLIEYDTYLAIGGQPDNKIIPPIEHFAGEVDIISEVLDLQQKRYKILCWNWEIQPPTIWQEVGFTKDESKMIYEVAKKKHQYKEFWEEAVLPYYSEKNMIISSDGALNCCYFHMTNYYLNQFPGTPWTTYSFWPDEERSKMSYQIYETYIRPTISIRKEREVNLSIWDIHWNGGQQEENRLCQVMLAAKWEIDNDKYLTFQDNGGKPDPTSITLIRSTGALNLQHAILTLQNSGTTFSADNLSRLIFDVATNFQQLRTIMALKQCKFNQEMLNNEFAKNNFLDEYNRYAYLHMGQDERFDQDWTNAYNQAHLTYAKKEMDIALQIWGSGGTPEAYLEEKEAVLKNAVIQEIDELINTMNQRIVAATQSQQTKETEILQMLQEANEKKQKHSREIQTSNLIHEKVKALYDRFYPRRTKEEEEAKIATYKDKTVEQAVLEIDNEFEQYDKAWIEIIYYLDNLLKKNVPEFFIADSTWSKEFAEDVFKTKIDMLKNQHKGDYQSAKNQIDVEFNTKLTSITSKIIQDNELIKTFCPHTVGFLVKSNCIEFDKMEIYMNKLYPLLVEITTYRPGYFLAIFRDKYDRNALETHQQTLTAKLNEFKEREKSFEDDKRMRALVKRNSNIVTMKEIVGHCKNISEANIYINVKKETMVKLRIHNMNNMSIRWDWEDVFEKNPENINEWAKVIMGDKSFTETNDLPKEIQEKLKYVDLIEDPVVGEDYKVCELNFKYIQDFEEEAKKYETFEKFIIGKRKGRGYPSDEACFLDNVGNLSSEYKQNIESWKEDDDKVRSTIVTVTVDGEDKHFLLPDAIKAYNEVHEDQQIKSTAKAIWRFQKQGITLEEGIKDLVNQAIRKNQDMTIDDKVENALLKWQKKNGRESYLKFDNLKKMIKQIGGNAQFIAFLEYLKQIKDSYLEYYNIIDLTPHFPTEEKSNVNAKNIIISLNQKISEAAATVNQLKTKFKDLEEEYQSVKKSNNERKNITDPSKQGPWEFPIQEYHQMHNGDVDKIKKEILVTVYNELCEYYDRNDSNIINPQKRIEFVETNIKDEKTKKDIKLMELQQMINDKQKAKVNGQWWYNAEDPYLFRYLMTNYQRWNDTNEKHFDTLEPDKCYDKMILKMEKVYKEVTAKSFEFKKTTKEEKFTEIAMELNKIYENQIKYWSYEGLKEKYDLLAGKLISETQGEIFSKYSNPKDAYLYLTRIEEENEYRNTFGKKTIKYPEEIKTDGEKIDWLENKINAYQNDSDYFNSDEFIDLWGKYKQLARCKWEDKWKFIDDKGYNQKVIKLFLECELKKEKYLFWFKEEYQNDKKYPEDQQIIEMNKKIDDIINLKNDSDFQREMKKYNKIHGEHNTNEKIVNDPKGRNKNEWYYQFRVENLLYDIKKINPSFEDKGQFKYNVNDADLLEKLYKEAENNNKNFECQEFQDLVKEYNKICRTTLDFDDKVKTYPKYVDFKNYLKIEILKRQLMDDFGYTNEEIMKINRKTDEETVFHLQKEKYQVEHELNLLKNDNIAKNYLKIYHDYAHVPGITFDELIKGHEHSAAGVMFYIVYIVYDALIEKKSEKEILAKNQNDYHTAIVEMRKELDRYFARKTEFEKNDILKPLMAERKWTYEYMMETFPELKTKDYLKDTENAIYLLQNIGDEALYGRYLELVGEVDTTLNTFDNSKSREKKKYLKDKIAEFERYEKILVTDEMNELFTKYHEFNKHEDVSDWAGRYRFVKNHFDKIDVKQIKQFLTLQNLIHDFEDKYKVNWTDQEQSSWTDDKQINYLKTVVNKKDEYDSNDLIKEAIEIYNKAFPNARLKKQKMISEYGEQIEEAAYVYLRKGLIQLAKTLLGERFDEDNYPDSKEGIERLKSDIKYEEQKKENFDTVLTFSDLLNKYNDFFQYEPDRDEVWLSKEFNNDAEMAMNGLEIYILISKLNDFYGGSKYNREDVHKKILQSSDHGKSLLKEFKNHEKVIKEEKKIIDDFSMTIMNFKAYLDYWNSQHGTKYDKYDALRELGTFQGSQESYPKAKKAVAEILIFYRNQFYPKDQIDSSKVLIYSAKLDNIINDMIKDIDNLNARKKKATKNKNVHEAVLGLHLPTDQTEELLQKYDKPADLLLHCELYELIKKYNNINLNKPIDQVTDVNKFIFNNMTRERLKKYLTGAIQEDWSNLSETLAEYKTKISDEGFERYKNDVLKFTDENDVRSHFLNAFEAMAYLRIEPFRLEFNDLMNKQYTLEHLLRNYDYNISAIEQYLDYNLVHIHERLSKGLSPMLIPKWDEFIAQGPEKCEEIIEGKRKWRDEMQGKIDKMKTETGLTRNDITAEQLQKYVTVESDIPIIMKILDHLPEFNDKFGKKLNASNLDELCSEERNWKTAYFNVRMLPLIHDYNYIANKRSEPGLSTDDIIGEYIGDDLQIEKIDEAYPEIKTKIEEARDSFLDPHWKEYNSVTGDPIAKLSDVTKIYPKIDDAERFLRIEKYCKPIRKMIKEMKTKKYDIPTHLELDDKKFEYDTVKGLNPNIDALEQKLHEQFELFKKLKEEFEKKDAEEKMKKSVINPKINDINRMRRKLGLTEISYDKYNSMEFENAKQALDEELKDLNEKQREKENQKNNSIGGGFNSGTSFGGTVGQPLRYSALNAQRQTNPLTTNPTTTPATTNTFSNNTNPWNRPGMEVNRSGIGDLTRGNAPLRLTGFNRETPKPVSDSLFSLKSSFDSDSDDDNPIKPKQNDFTKPLRPSNKFDPPVSIRRWILDKQRAQRLKKDSYPATSTKPTISPIIRTKSDEPSDEPSDDDTEIPEIKPLSSPVILVHDNDPEEKKESITNKLEELKESNLTLIKTPKMPDTGKLLPIPIDQKTKIKTSTGIVELPTRARKDAPLFAAKAVEIIP</sequence>
<keyword evidence="4" id="KW-1185">Reference proteome</keyword>
<evidence type="ECO:0000313" key="4">
    <source>
        <dbReference type="Proteomes" id="UP001470230"/>
    </source>
</evidence>
<accession>A0ABR2HV80</accession>
<feature type="compositionally biased region" description="Basic and acidic residues" evidence="2">
    <location>
        <begin position="2776"/>
        <end position="2790"/>
    </location>
</feature>
<feature type="coiled-coil region" evidence="1">
    <location>
        <begin position="986"/>
        <end position="1020"/>
    </location>
</feature>
<feature type="region of interest" description="Disordered" evidence="2">
    <location>
        <begin position="2629"/>
        <end position="2830"/>
    </location>
</feature>
<feature type="compositionally biased region" description="Low complexity" evidence="2">
    <location>
        <begin position="2670"/>
        <end position="2695"/>
    </location>
</feature>
<proteinExistence type="predicted"/>
<evidence type="ECO:0000256" key="1">
    <source>
        <dbReference type="SAM" id="Coils"/>
    </source>
</evidence>
<feature type="coiled-coil region" evidence="1">
    <location>
        <begin position="2095"/>
        <end position="2122"/>
    </location>
</feature>
<dbReference type="EMBL" id="JAPFFF010000022">
    <property type="protein sequence ID" value="KAK8853555.1"/>
    <property type="molecule type" value="Genomic_DNA"/>
</dbReference>
<evidence type="ECO:0000256" key="2">
    <source>
        <dbReference type="SAM" id="MobiDB-lite"/>
    </source>
</evidence>
<dbReference type="Proteomes" id="UP001470230">
    <property type="component" value="Unassembled WGS sequence"/>
</dbReference>
<keyword evidence="1" id="KW-0175">Coiled coil</keyword>